<dbReference type="Proteomes" id="UP000635606">
    <property type="component" value="Unassembled WGS sequence"/>
</dbReference>
<name>A0A8J4EGT5_9ACTN</name>
<dbReference type="AlphaFoldDB" id="A0A8J4EGT5"/>
<accession>A0A8J4EGT5</accession>
<comment type="caution">
    <text evidence="1">The sequence shown here is derived from an EMBL/GenBank/DDBJ whole genome shotgun (WGS) entry which is preliminary data.</text>
</comment>
<organism evidence="1 2">
    <name type="scientific">Virgisporangium ochraceum</name>
    <dbReference type="NCBI Taxonomy" id="65505"/>
    <lineage>
        <taxon>Bacteria</taxon>
        <taxon>Bacillati</taxon>
        <taxon>Actinomycetota</taxon>
        <taxon>Actinomycetes</taxon>
        <taxon>Micromonosporales</taxon>
        <taxon>Micromonosporaceae</taxon>
        <taxon>Virgisporangium</taxon>
    </lineage>
</organism>
<evidence type="ECO:0000313" key="1">
    <source>
        <dbReference type="EMBL" id="GIJ74051.1"/>
    </source>
</evidence>
<protein>
    <submittedName>
        <fullName evidence="1">Transcriptional regulator</fullName>
    </submittedName>
</protein>
<sequence length="413" mass="44205">MSRAELAHAVNAALDLLYPGRSLTAQYVDARWVGKLERGEHRWPSAERRAGLRRALGALSDSQLGLFVPRRTDAPKADSTVIPMVDVPAIRGSLQRYVAISTVLAREPLKEPASAVDLRARVDSAWTSFQRGSYTALGARLPDLLRVAQDLHRSTDLDQRHTAAGLLSMVYQVTASSLWKVREGDLAWLAAERGLALAEQTGDPLLISDAARRVAQGLAVNGQPRQALDLLRADVDRLEPGLGTAGPAYLSLYGMLFLLGGVIAARAEDSTLASDWHREGARIASRLGADRNERWTAFGPTNVVLHRVAALVDLQDGDAAIDAAADATPHGLAMLPRERHAAFLVDIARAHALRRDRHTATTVLLEAESIAADEVRCRPAAAGLVTDLLAAGPGAAPLPLRELAARCHAGATA</sequence>
<dbReference type="EMBL" id="BOPH01000129">
    <property type="protein sequence ID" value="GIJ74051.1"/>
    <property type="molecule type" value="Genomic_DNA"/>
</dbReference>
<keyword evidence="2" id="KW-1185">Reference proteome</keyword>
<evidence type="ECO:0000313" key="2">
    <source>
        <dbReference type="Proteomes" id="UP000635606"/>
    </source>
</evidence>
<proteinExistence type="predicted"/>
<gene>
    <name evidence="1" type="ORF">Voc01_089680</name>
</gene>
<reference evidence="1" key="1">
    <citation type="submission" date="2021-01" db="EMBL/GenBank/DDBJ databases">
        <title>Whole genome shotgun sequence of Virgisporangium ochraceum NBRC 16418.</title>
        <authorList>
            <person name="Komaki H."/>
            <person name="Tamura T."/>
        </authorList>
    </citation>
    <scope>NUCLEOTIDE SEQUENCE</scope>
    <source>
        <strain evidence="1">NBRC 16418</strain>
    </source>
</reference>